<gene>
    <name evidence="1" type="ORF">OED52_11495</name>
</gene>
<reference evidence="1" key="1">
    <citation type="submission" date="2022-10" db="EMBL/GenBank/DDBJ databases">
        <title>Rhodococcus ferula Z13 complete genome.</title>
        <authorList>
            <person name="Long X."/>
            <person name="Zang M."/>
        </authorList>
    </citation>
    <scope>NUCLEOTIDE SEQUENCE</scope>
    <source>
        <strain evidence="1">Z13</strain>
    </source>
</reference>
<evidence type="ECO:0000313" key="1">
    <source>
        <dbReference type="EMBL" id="UYP17339.1"/>
    </source>
</evidence>
<accession>A0ACD4DB78</accession>
<name>A0ACD4DB78_9NOCA</name>
<evidence type="ECO:0000313" key="2">
    <source>
        <dbReference type="Proteomes" id="UP001156484"/>
    </source>
</evidence>
<proteinExistence type="predicted"/>
<organism evidence="1 2">
    <name type="scientific">Rhodococcus sacchari</name>
    <dbReference type="NCBI Taxonomy" id="2962047"/>
    <lineage>
        <taxon>Bacteria</taxon>
        <taxon>Bacillati</taxon>
        <taxon>Actinomycetota</taxon>
        <taxon>Actinomycetes</taxon>
        <taxon>Mycobacteriales</taxon>
        <taxon>Nocardiaceae</taxon>
        <taxon>Rhodococcus</taxon>
    </lineage>
</organism>
<dbReference type="EMBL" id="CP107551">
    <property type="protein sequence ID" value="UYP17339.1"/>
    <property type="molecule type" value="Genomic_DNA"/>
</dbReference>
<dbReference type="Proteomes" id="UP001156484">
    <property type="component" value="Chromosome"/>
</dbReference>
<keyword evidence="2" id="KW-1185">Reference proteome</keyword>
<protein>
    <submittedName>
        <fullName evidence="1">Uncharacterized protein</fullName>
    </submittedName>
</protein>
<sequence length="290" mass="30819">MEPSSAGRAARALELLHSVAYFAPEIPRELAAIGVDGPAAQYFGARSAPLGPVGPGVVTATFYNFAPRLIASAVPVVWEQAGPAEITAARLRGIDAVYRRVLGPEVVDSAEMGEAADLAATSARAIPGPEGRPLYAAYADLPWPEEAHLRLWHALTLLREYRGDGHIAALQTAGLSGLDALITHTATGIGFAAEPARKLRGWSRDDWAAAEQGLRERGLLNKRGELTGEGFEVRELVEDLTDDLAAAPWRALGDNGVERLLDLAVPWRDAVVDAGVFPAGLFGSRYGDAR</sequence>